<dbReference type="InterPro" id="IPR036388">
    <property type="entry name" value="WH-like_DNA-bd_sf"/>
</dbReference>
<dbReference type="InterPro" id="IPR000792">
    <property type="entry name" value="Tscrpt_reg_LuxR_C"/>
</dbReference>
<dbReference type="SUPFAM" id="SSF46894">
    <property type="entry name" value="C-terminal effector domain of the bipartite response regulators"/>
    <property type="match status" value="1"/>
</dbReference>
<accession>A0A6P0HPU5</accession>
<dbReference type="InterPro" id="IPR016032">
    <property type="entry name" value="Sig_transdc_resp-reg_C-effctor"/>
</dbReference>
<organism evidence="2 3">
    <name type="scientific">Nocardioides zeae</name>
    <dbReference type="NCBI Taxonomy" id="1457234"/>
    <lineage>
        <taxon>Bacteria</taxon>
        <taxon>Bacillati</taxon>
        <taxon>Actinomycetota</taxon>
        <taxon>Actinomycetes</taxon>
        <taxon>Propionibacteriales</taxon>
        <taxon>Nocardioidaceae</taxon>
        <taxon>Nocardioides</taxon>
    </lineage>
</organism>
<dbReference type="AlphaFoldDB" id="A0A6P0HPU5"/>
<keyword evidence="2" id="KW-0238">DNA-binding</keyword>
<protein>
    <submittedName>
        <fullName evidence="2">DNA-binding response regulator</fullName>
    </submittedName>
</protein>
<dbReference type="SMART" id="SM00421">
    <property type="entry name" value="HTH_LUXR"/>
    <property type="match status" value="1"/>
</dbReference>
<sequence length="329" mass="36115">MVTRRAVQAALSEFGLTLETEDLYWRVHGRHGQALEDAAAALDYDGVAELQAALAPLVAMGAVAVDAAGRLQVPPMAHVLSHLLDDEVQRMEAAVRRVRELATTVPHVVPRLPVGPDEAEPLAGRRIPEGEAATTMARWIEESEGDILSLRPDQWRQPTHPALQRALTTALRSGRTARTLYPVRALEQAPEALAERARMGEEIRVLAHVPTRLFVIPLTHALVPDMPGYETAGVLAVHERALVLLLAQYVELLWDRAVPVPELDLRGARERSRRLLLSELAAGAADEQIARTLGVSLRTVRRRVADLMIDLGADSRFQAGVEAARRGWI</sequence>
<dbReference type="Proteomes" id="UP000468687">
    <property type="component" value="Unassembled WGS sequence"/>
</dbReference>
<evidence type="ECO:0000259" key="1">
    <source>
        <dbReference type="SMART" id="SM00421"/>
    </source>
</evidence>
<name>A0A6P0HPU5_9ACTN</name>
<reference evidence="2 3" key="1">
    <citation type="journal article" date="2014" name="Int. J. Syst. Evol. Microbiol.">
        <title>Nocardioides zeae sp. nov., isolated from the stem of Zea mays.</title>
        <authorList>
            <person name="Glaeser S.P."/>
            <person name="McInroy J.A."/>
            <person name="Busse H.J."/>
            <person name="Kampfer P."/>
        </authorList>
    </citation>
    <scope>NUCLEOTIDE SEQUENCE [LARGE SCALE GENOMIC DNA]</scope>
    <source>
        <strain evidence="2 3">JCM 30728</strain>
    </source>
</reference>
<keyword evidence="3" id="KW-1185">Reference proteome</keyword>
<comment type="caution">
    <text evidence="2">The sequence shown here is derived from an EMBL/GenBank/DDBJ whole genome shotgun (WGS) entry which is preliminary data.</text>
</comment>
<proteinExistence type="predicted"/>
<dbReference type="EMBL" id="JAAGXA010000024">
    <property type="protein sequence ID" value="NEN80616.1"/>
    <property type="molecule type" value="Genomic_DNA"/>
</dbReference>
<gene>
    <name evidence="2" type="ORF">G3T38_20395</name>
</gene>
<dbReference type="Gene3D" id="1.10.10.10">
    <property type="entry name" value="Winged helix-like DNA-binding domain superfamily/Winged helix DNA-binding domain"/>
    <property type="match status" value="1"/>
</dbReference>
<dbReference type="GO" id="GO:0006355">
    <property type="term" value="P:regulation of DNA-templated transcription"/>
    <property type="evidence" value="ECO:0007669"/>
    <property type="project" value="InterPro"/>
</dbReference>
<dbReference type="GO" id="GO:0003677">
    <property type="term" value="F:DNA binding"/>
    <property type="evidence" value="ECO:0007669"/>
    <property type="project" value="UniProtKB-KW"/>
</dbReference>
<evidence type="ECO:0000313" key="2">
    <source>
        <dbReference type="EMBL" id="NEN80616.1"/>
    </source>
</evidence>
<evidence type="ECO:0000313" key="3">
    <source>
        <dbReference type="Proteomes" id="UP000468687"/>
    </source>
</evidence>
<dbReference type="RefSeq" id="WP_163774668.1">
    <property type="nucleotide sequence ID" value="NZ_JAAGXA010000024.1"/>
</dbReference>
<feature type="domain" description="HTH luxR-type" evidence="1">
    <location>
        <begin position="274"/>
        <end position="323"/>
    </location>
</feature>